<keyword evidence="2" id="KW-1185">Reference proteome</keyword>
<proteinExistence type="predicted"/>
<sequence>MKNKVSFLLLWVLISCLPEVSKDLQINQSFEGEEAYWASKSLDEHLYLVFQDWESFLDTSITDSLPGCPTITLDSATFSVNLNYGQPLCEDEFSIRKGEITIQYGQPVLGIGDSLRLNYNDYEMEGSGVTGQRLFQLTAKQPESVTMKELTDSLRLIHSEGSSTRLNPAYTHQGKVQSGRVSQITSQGTMEGRNWSGNDFTVIVNPEKKISEVCLSKTLLRPASGTETWTINRTGESPVSHELVYSVTEGCESKTTIRLAEGVVMEKKP</sequence>
<protein>
    <recommendedName>
        <fullName evidence="3">Lipoprotein</fullName>
    </recommendedName>
</protein>
<comment type="caution">
    <text evidence="1">The sequence shown here is derived from an EMBL/GenBank/DDBJ whole genome shotgun (WGS) entry which is preliminary data.</text>
</comment>
<dbReference type="PROSITE" id="PS51257">
    <property type="entry name" value="PROKAR_LIPOPROTEIN"/>
    <property type="match status" value="1"/>
</dbReference>
<name>A0ABT8C8Z9_9BACT</name>
<evidence type="ECO:0008006" key="3">
    <source>
        <dbReference type="Google" id="ProtNLM"/>
    </source>
</evidence>
<organism evidence="1 2">
    <name type="scientific">Cyclobacterium jeungdonense</name>
    <dbReference type="NCBI Taxonomy" id="708087"/>
    <lineage>
        <taxon>Bacteria</taxon>
        <taxon>Pseudomonadati</taxon>
        <taxon>Bacteroidota</taxon>
        <taxon>Cytophagia</taxon>
        <taxon>Cytophagales</taxon>
        <taxon>Cyclobacteriaceae</taxon>
        <taxon>Cyclobacterium</taxon>
    </lineage>
</organism>
<dbReference type="RefSeq" id="WP_163386181.1">
    <property type="nucleotide sequence ID" value="NZ_JAUFQS010000026.1"/>
</dbReference>
<dbReference type="Proteomes" id="UP001236663">
    <property type="component" value="Unassembled WGS sequence"/>
</dbReference>
<dbReference type="EMBL" id="JAUFQS010000026">
    <property type="protein sequence ID" value="MDN3689274.1"/>
    <property type="molecule type" value="Genomic_DNA"/>
</dbReference>
<reference evidence="2" key="1">
    <citation type="journal article" date="2019" name="Int. J. Syst. Evol. Microbiol.">
        <title>The Global Catalogue of Microorganisms (GCM) 10K type strain sequencing project: providing services to taxonomists for standard genome sequencing and annotation.</title>
        <authorList>
            <consortium name="The Broad Institute Genomics Platform"/>
            <consortium name="The Broad Institute Genome Sequencing Center for Infectious Disease"/>
            <person name="Wu L."/>
            <person name="Ma J."/>
        </authorList>
    </citation>
    <scope>NUCLEOTIDE SEQUENCE [LARGE SCALE GENOMIC DNA]</scope>
    <source>
        <strain evidence="2">CECT 7706</strain>
    </source>
</reference>
<gene>
    <name evidence="1" type="ORF">QWZ15_15675</name>
</gene>
<accession>A0ABT8C8Z9</accession>
<evidence type="ECO:0000313" key="1">
    <source>
        <dbReference type="EMBL" id="MDN3689274.1"/>
    </source>
</evidence>
<evidence type="ECO:0000313" key="2">
    <source>
        <dbReference type="Proteomes" id="UP001236663"/>
    </source>
</evidence>